<protein>
    <submittedName>
        <fullName evidence="3">Right-handed parallel beta-helix repeat-containing protein</fullName>
    </submittedName>
</protein>
<dbReference type="InterPro" id="IPR007742">
    <property type="entry name" value="NosD_dom"/>
</dbReference>
<dbReference type="PANTHER" id="PTHR22990">
    <property type="entry name" value="F-BOX ONLY PROTEIN"/>
    <property type="match status" value="1"/>
</dbReference>
<comment type="caution">
    <text evidence="3">The sequence shown here is derived from an EMBL/GenBank/DDBJ whole genome shotgun (WGS) entry which is preliminary data.</text>
</comment>
<evidence type="ECO:0000259" key="2">
    <source>
        <dbReference type="Pfam" id="PF05048"/>
    </source>
</evidence>
<dbReference type="AlphaFoldDB" id="A0A8J7WDJ5"/>
<dbReference type="InterPro" id="IPR012334">
    <property type="entry name" value="Pectin_lyas_fold"/>
</dbReference>
<dbReference type="InterPro" id="IPR051550">
    <property type="entry name" value="SCF-Subunits/Alg-Epimerases"/>
</dbReference>
<dbReference type="InterPro" id="IPR006626">
    <property type="entry name" value="PbH1"/>
</dbReference>
<keyword evidence="1" id="KW-0677">Repeat</keyword>
<sequence>MPDGLAHRLSAILGVAGLCAALLGPVPARADTGIDLHDLRARMTALTDTLRNDPTARDRSVVALLDQAGLPRPAPVEAAAAPSALSALPDGPAQSSLQNMRLALAILAQSHGGKDNTDILLAQGPRGTDALAFRGGSVTLSDIAAALARHGLPPMVMDGTGTWVLRAPVLLWEDTTLRLGPLDRIALSRPDGAFLMSFGRVSVEGAWLGVSGGENALAPDFVPFLAVGGGGMLTMRGARVQGLGFGQTGKFSGVAVAAHPVMRALGRSRIEDTLFEDVMTVSITGATGAEVLSNRFFDMRHNALLVSASPMAQVAGNLFFGDAVTNAIRVLNGSSDTRVSGNYVLEGDRAAIIVEGNSARVAVTGNVLSNRIGGGIKLFRTRCGVVSGNVVLDMRQKGIEVRQSRDTTVSANLVAGSRNAGIWVSAQSRGAVTQLSDNVLIQNASGISTATGETLLLEGNDLSQQFPRLLDGDVAMLSRHVAMDLRGDASLRLTGGTAEPMAAAPEFDCPAGGVGQ</sequence>
<dbReference type="Proteomes" id="UP000681356">
    <property type="component" value="Unassembled WGS sequence"/>
</dbReference>
<dbReference type="Gene3D" id="2.160.20.10">
    <property type="entry name" value="Single-stranded right-handed beta-helix, Pectin lyase-like"/>
    <property type="match status" value="1"/>
</dbReference>
<dbReference type="EMBL" id="JAGTUU010000002">
    <property type="protein sequence ID" value="MBS0123413.1"/>
    <property type="molecule type" value="Genomic_DNA"/>
</dbReference>
<organism evidence="3 4">
    <name type="scientific">Thetidibacter halocola</name>
    <dbReference type="NCBI Taxonomy" id="2827239"/>
    <lineage>
        <taxon>Bacteria</taxon>
        <taxon>Pseudomonadati</taxon>
        <taxon>Pseudomonadota</taxon>
        <taxon>Alphaproteobacteria</taxon>
        <taxon>Rhodobacterales</taxon>
        <taxon>Roseobacteraceae</taxon>
        <taxon>Thetidibacter</taxon>
    </lineage>
</organism>
<keyword evidence="4" id="KW-1185">Reference proteome</keyword>
<evidence type="ECO:0000256" key="1">
    <source>
        <dbReference type="ARBA" id="ARBA00022737"/>
    </source>
</evidence>
<proteinExistence type="predicted"/>
<dbReference type="SUPFAM" id="SSF51126">
    <property type="entry name" value="Pectin lyase-like"/>
    <property type="match status" value="1"/>
</dbReference>
<reference evidence="3" key="1">
    <citation type="submission" date="2021-04" db="EMBL/GenBank/DDBJ databases">
        <authorList>
            <person name="Yoon J."/>
        </authorList>
    </citation>
    <scope>NUCLEOTIDE SEQUENCE</scope>
    <source>
        <strain evidence="3">KMU-90</strain>
    </source>
</reference>
<dbReference type="Pfam" id="PF05048">
    <property type="entry name" value="NosD"/>
    <property type="match status" value="1"/>
</dbReference>
<evidence type="ECO:0000313" key="4">
    <source>
        <dbReference type="Proteomes" id="UP000681356"/>
    </source>
</evidence>
<accession>A0A8J7WDJ5</accession>
<gene>
    <name evidence="3" type="ORF">KB874_04650</name>
</gene>
<feature type="domain" description="Periplasmic copper-binding protein NosD beta helix" evidence="2">
    <location>
        <begin position="302"/>
        <end position="462"/>
    </location>
</feature>
<dbReference type="SMART" id="SM00710">
    <property type="entry name" value="PbH1"/>
    <property type="match status" value="5"/>
</dbReference>
<name>A0A8J7WDJ5_9RHOB</name>
<dbReference type="PANTHER" id="PTHR22990:SF15">
    <property type="entry name" value="F-BOX ONLY PROTEIN 10"/>
    <property type="match status" value="1"/>
</dbReference>
<dbReference type="RefSeq" id="WP_212535393.1">
    <property type="nucleotide sequence ID" value="NZ_JAGTUU010000002.1"/>
</dbReference>
<dbReference type="InterPro" id="IPR011050">
    <property type="entry name" value="Pectin_lyase_fold/virulence"/>
</dbReference>
<evidence type="ECO:0000313" key="3">
    <source>
        <dbReference type="EMBL" id="MBS0123413.1"/>
    </source>
</evidence>